<evidence type="ECO:0000256" key="1">
    <source>
        <dbReference type="SAM" id="MobiDB-lite"/>
    </source>
</evidence>
<gene>
    <name evidence="2" type="ORF">ZT1E4_G2903</name>
</gene>
<name>A0A2H1FY90_ZYMTR</name>
<sequence length="265" mass="30218">MQPDYPPNWPLQSPSTMPLKLSLIPRGSHHCREDDMSMFCYLKHVLNMSDDDLVHDWLRRRELGMRRARMAAMCECAPDQNFVEWEVTKRPFRPPAQAKQSLARRWAALSLEVLEHGLPDDPDDEYDSFSEEDDDDEDEDERDAATATATSSISDDESDPPPISSTGPLQRMERLEGDALKWFWAQDVSDDKKFEGLIGRDVEEYWDGENSEAEEEEEDDNEDHEYDVVGQRVAAAAHARALYLAWEVGSGDVAGDLAYDSAMEE</sequence>
<evidence type="ECO:0000313" key="3">
    <source>
        <dbReference type="Proteomes" id="UP000245764"/>
    </source>
</evidence>
<reference evidence="3" key="1">
    <citation type="submission" date="2017-05" db="EMBL/GenBank/DDBJ databases">
        <authorList>
            <person name="Song R."/>
            <person name="Chenine A.L."/>
            <person name="Ruprecht R.M."/>
        </authorList>
    </citation>
    <scope>NUCLEOTIDE SEQUENCE [LARGE SCALE GENOMIC DNA]</scope>
</reference>
<protein>
    <submittedName>
        <fullName evidence="2">Uncharacterized protein</fullName>
    </submittedName>
</protein>
<dbReference type="EMBL" id="LT854254">
    <property type="protein sequence ID" value="SMR46285.1"/>
    <property type="molecule type" value="Genomic_DNA"/>
</dbReference>
<accession>A0A2H1FY90</accession>
<feature type="region of interest" description="Disordered" evidence="1">
    <location>
        <begin position="203"/>
        <end position="224"/>
    </location>
</feature>
<evidence type="ECO:0000313" key="2">
    <source>
        <dbReference type="EMBL" id="SMR46285.1"/>
    </source>
</evidence>
<feature type="region of interest" description="Disordered" evidence="1">
    <location>
        <begin position="116"/>
        <end position="169"/>
    </location>
</feature>
<organism evidence="2 3">
    <name type="scientific">Zymoseptoria tritici ST99CH_1E4</name>
    <dbReference type="NCBI Taxonomy" id="1276532"/>
    <lineage>
        <taxon>Eukaryota</taxon>
        <taxon>Fungi</taxon>
        <taxon>Dikarya</taxon>
        <taxon>Ascomycota</taxon>
        <taxon>Pezizomycotina</taxon>
        <taxon>Dothideomycetes</taxon>
        <taxon>Dothideomycetidae</taxon>
        <taxon>Mycosphaerellales</taxon>
        <taxon>Mycosphaerellaceae</taxon>
        <taxon>Zymoseptoria</taxon>
    </lineage>
</organism>
<proteinExistence type="predicted"/>
<dbReference type="Proteomes" id="UP000245764">
    <property type="component" value="Chromosome 2"/>
</dbReference>
<feature type="compositionally biased region" description="Acidic residues" evidence="1">
    <location>
        <begin position="204"/>
        <end position="224"/>
    </location>
</feature>
<feature type="compositionally biased region" description="Acidic residues" evidence="1">
    <location>
        <begin position="120"/>
        <end position="142"/>
    </location>
</feature>
<dbReference type="AlphaFoldDB" id="A0A2H1FY90"/>